<keyword evidence="2" id="KW-0813">Transport</keyword>
<sequence>MKMATIDGVNKTTPEAAFTANDNDTPDRRLTPSPFPGDALAHIFRPERSAMTSGKARSKGWRLTFERRSASYVEPLMGWTGDDDPLATVELSFPTLRAAVRYAERQRVPYVVENATEPDLNQRSVRRRMKHAFSDETLERLGLGSLQESYDNAVAGAEARQDRRGEEGWSSPMAVVRDAGLSLDAKRSILIDWAWTEYLIDQATNEGMPENGRPSRLHEVELALLALERGNAAEKSAAAATAQAA</sequence>
<keyword evidence="9" id="KW-1185">Reference proteome</keyword>
<dbReference type="EMBL" id="JAAVLW010000007">
    <property type="protein sequence ID" value="NOJ49056.1"/>
    <property type="molecule type" value="Genomic_DNA"/>
</dbReference>
<evidence type="ECO:0000256" key="4">
    <source>
        <dbReference type="ARBA" id="ARBA00022946"/>
    </source>
</evidence>
<dbReference type="Proteomes" id="UP000528734">
    <property type="component" value="Unassembled WGS sequence"/>
</dbReference>
<name>A0A7Y4H7H7_9BRAD</name>
<dbReference type="InterPro" id="IPR038532">
    <property type="entry name" value="NDUFS4-like_sf"/>
</dbReference>
<keyword evidence="3" id="KW-0679">Respiratory chain</keyword>
<evidence type="ECO:0000256" key="1">
    <source>
        <dbReference type="ARBA" id="ARBA00004370"/>
    </source>
</evidence>
<dbReference type="PANTHER" id="PTHR12219">
    <property type="entry name" value="NADH-UBIQUINONE OXIDOREDUCTASE"/>
    <property type="match status" value="1"/>
</dbReference>
<protein>
    <submittedName>
        <fullName evidence="8">ETC complex I subunit</fullName>
    </submittedName>
</protein>
<comment type="caution">
    <text evidence="8">The sequence shown here is derived from an EMBL/GenBank/DDBJ whole genome shotgun (WGS) entry which is preliminary data.</text>
</comment>
<proteinExistence type="predicted"/>
<dbReference type="Pfam" id="PF04800">
    <property type="entry name" value="NDUS4"/>
    <property type="match status" value="1"/>
</dbReference>
<evidence type="ECO:0000256" key="6">
    <source>
        <dbReference type="ARBA" id="ARBA00023136"/>
    </source>
</evidence>
<evidence type="ECO:0000256" key="2">
    <source>
        <dbReference type="ARBA" id="ARBA00022448"/>
    </source>
</evidence>
<keyword evidence="5" id="KW-0249">Electron transport</keyword>
<accession>A0A7Y4H7H7</accession>
<dbReference type="RefSeq" id="WP_171712088.1">
    <property type="nucleotide sequence ID" value="NZ_JAAVLW010000007.1"/>
</dbReference>
<reference evidence="8 9" key="1">
    <citation type="submission" date="2020-03" db="EMBL/GenBank/DDBJ databases">
        <title>Bradyrhizobium diversity isolated from nodules of Muelleranthus trifoliolatus.</title>
        <authorList>
            <person name="Klepa M."/>
            <person name="Helene L."/>
            <person name="Hungria M."/>
        </authorList>
    </citation>
    <scope>NUCLEOTIDE SEQUENCE [LARGE SCALE GENOMIC DNA]</scope>
    <source>
        <strain evidence="8 9">WSM 1744</strain>
    </source>
</reference>
<dbReference type="Gene3D" id="3.30.160.190">
    <property type="entry name" value="atu1810 like domain"/>
    <property type="match status" value="1"/>
</dbReference>
<keyword evidence="4" id="KW-0809">Transit peptide</keyword>
<evidence type="ECO:0000313" key="9">
    <source>
        <dbReference type="Proteomes" id="UP000528734"/>
    </source>
</evidence>
<dbReference type="PANTHER" id="PTHR12219:SF8">
    <property type="entry name" value="NADH DEHYDROGENASE [UBIQUINONE] IRON-SULFUR PROTEIN 4, MITOCHONDRIAL"/>
    <property type="match status" value="1"/>
</dbReference>
<evidence type="ECO:0000256" key="5">
    <source>
        <dbReference type="ARBA" id="ARBA00022982"/>
    </source>
</evidence>
<organism evidence="8 9">
    <name type="scientific">Bradyrhizobium archetypum</name>
    <dbReference type="NCBI Taxonomy" id="2721160"/>
    <lineage>
        <taxon>Bacteria</taxon>
        <taxon>Pseudomonadati</taxon>
        <taxon>Pseudomonadota</taxon>
        <taxon>Alphaproteobacteria</taxon>
        <taxon>Hyphomicrobiales</taxon>
        <taxon>Nitrobacteraceae</taxon>
        <taxon>Bradyrhizobium</taxon>
    </lineage>
</organism>
<dbReference type="GO" id="GO:0022900">
    <property type="term" value="P:electron transport chain"/>
    <property type="evidence" value="ECO:0007669"/>
    <property type="project" value="InterPro"/>
</dbReference>
<keyword evidence="6" id="KW-0472">Membrane</keyword>
<evidence type="ECO:0000256" key="3">
    <source>
        <dbReference type="ARBA" id="ARBA00022660"/>
    </source>
</evidence>
<evidence type="ECO:0000313" key="8">
    <source>
        <dbReference type="EMBL" id="NOJ49056.1"/>
    </source>
</evidence>
<feature type="region of interest" description="Disordered" evidence="7">
    <location>
        <begin position="1"/>
        <end position="29"/>
    </location>
</feature>
<dbReference type="GO" id="GO:0016020">
    <property type="term" value="C:membrane"/>
    <property type="evidence" value="ECO:0007669"/>
    <property type="project" value="UniProtKB-SubCell"/>
</dbReference>
<dbReference type="InterPro" id="IPR006885">
    <property type="entry name" value="NADH_UbQ_FeS_4_mit-like"/>
</dbReference>
<gene>
    <name evidence="8" type="ORF">HCN50_22870</name>
</gene>
<comment type="subcellular location">
    <subcellularLocation>
        <location evidence="1">Membrane</location>
    </subcellularLocation>
</comment>
<evidence type="ECO:0000256" key="7">
    <source>
        <dbReference type="SAM" id="MobiDB-lite"/>
    </source>
</evidence>
<dbReference type="AlphaFoldDB" id="A0A7Y4H7H7"/>